<comment type="subcellular location">
    <subcellularLocation>
        <location evidence="1">Cell membrane</location>
        <topology evidence="1">Multi-pass membrane protein</topology>
    </subcellularLocation>
</comment>
<evidence type="ECO:0000256" key="10">
    <source>
        <dbReference type="SAM" id="Phobius"/>
    </source>
</evidence>
<evidence type="ECO:0000256" key="2">
    <source>
        <dbReference type="ARBA" id="ARBA00022475"/>
    </source>
</evidence>
<keyword evidence="3 10" id="KW-0812">Transmembrane</keyword>
<keyword evidence="2" id="KW-1003">Cell membrane</keyword>
<evidence type="ECO:0000256" key="4">
    <source>
        <dbReference type="ARBA" id="ARBA00022725"/>
    </source>
</evidence>
<dbReference type="PROSITE" id="PS50262">
    <property type="entry name" value="G_PROTEIN_RECEP_F1_2"/>
    <property type="match status" value="1"/>
</dbReference>
<accession>A0A452RA49</accession>
<proteinExistence type="predicted"/>
<dbReference type="GO" id="GO:0004984">
    <property type="term" value="F:olfactory receptor activity"/>
    <property type="evidence" value="ECO:0007669"/>
    <property type="project" value="InterPro"/>
</dbReference>
<dbReference type="GeneTree" id="ENSGT01150000286972"/>
<evidence type="ECO:0000256" key="9">
    <source>
        <dbReference type="ARBA" id="ARBA00023224"/>
    </source>
</evidence>
<organism evidence="12 13">
    <name type="scientific">Ursus americanus</name>
    <name type="common">American black bear</name>
    <name type="synonym">Euarctos americanus</name>
    <dbReference type="NCBI Taxonomy" id="9643"/>
    <lineage>
        <taxon>Eukaryota</taxon>
        <taxon>Metazoa</taxon>
        <taxon>Chordata</taxon>
        <taxon>Craniata</taxon>
        <taxon>Vertebrata</taxon>
        <taxon>Euteleostomi</taxon>
        <taxon>Mammalia</taxon>
        <taxon>Eutheria</taxon>
        <taxon>Laurasiatheria</taxon>
        <taxon>Carnivora</taxon>
        <taxon>Caniformia</taxon>
        <taxon>Ursidae</taxon>
        <taxon>Ursus</taxon>
    </lineage>
</organism>
<feature type="transmembrane region" description="Helical" evidence="10">
    <location>
        <begin position="24"/>
        <end position="45"/>
    </location>
</feature>
<keyword evidence="7 10" id="KW-0472">Membrane</keyword>
<dbReference type="InterPro" id="IPR050516">
    <property type="entry name" value="Olfactory_GPCR"/>
</dbReference>
<evidence type="ECO:0000313" key="13">
    <source>
        <dbReference type="Proteomes" id="UP000291022"/>
    </source>
</evidence>
<feature type="transmembrane region" description="Helical" evidence="10">
    <location>
        <begin position="87"/>
        <end position="109"/>
    </location>
</feature>
<reference evidence="13" key="1">
    <citation type="submission" date="2016-06" db="EMBL/GenBank/DDBJ databases">
        <title>De novo assembly and RNA-Seq shows season-dependent expression and editing in black bear kidneys.</title>
        <authorList>
            <person name="Korstanje R."/>
            <person name="Srivastava A."/>
            <person name="Sarsani V.K."/>
            <person name="Sheehan S.M."/>
            <person name="Seger R.L."/>
            <person name="Barter M.E."/>
            <person name="Lindqvist C."/>
            <person name="Brody L.C."/>
            <person name="Mullikin J.C."/>
        </authorList>
    </citation>
    <scope>NUCLEOTIDE SEQUENCE [LARGE SCALE GENOMIC DNA]</scope>
</reference>
<dbReference type="InterPro" id="IPR017452">
    <property type="entry name" value="GPCR_Rhodpsn_7TM"/>
</dbReference>
<evidence type="ECO:0000256" key="8">
    <source>
        <dbReference type="ARBA" id="ARBA00023170"/>
    </source>
</evidence>
<dbReference type="PANTHER" id="PTHR26452">
    <property type="entry name" value="OLFACTORY RECEPTOR"/>
    <property type="match status" value="1"/>
</dbReference>
<evidence type="ECO:0000256" key="1">
    <source>
        <dbReference type="ARBA" id="ARBA00004651"/>
    </source>
</evidence>
<dbReference type="GO" id="GO:0005886">
    <property type="term" value="C:plasma membrane"/>
    <property type="evidence" value="ECO:0007669"/>
    <property type="project" value="UniProtKB-SubCell"/>
</dbReference>
<dbReference type="GO" id="GO:0004930">
    <property type="term" value="F:G protein-coupled receptor activity"/>
    <property type="evidence" value="ECO:0007669"/>
    <property type="project" value="UniProtKB-KW"/>
</dbReference>
<reference evidence="12" key="2">
    <citation type="submission" date="2025-08" db="UniProtKB">
        <authorList>
            <consortium name="Ensembl"/>
        </authorList>
    </citation>
    <scope>IDENTIFICATION</scope>
</reference>
<keyword evidence="8" id="KW-0675">Receptor</keyword>
<protein>
    <recommendedName>
        <fullName evidence="11">G-protein coupled receptors family 1 profile domain-containing protein</fullName>
    </recommendedName>
</protein>
<dbReference type="Gene3D" id="1.20.1070.10">
    <property type="entry name" value="Rhodopsin 7-helix transmembrane proteins"/>
    <property type="match status" value="1"/>
</dbReference>
<keyword evidence="6" id="KW-0297">G-protein coupled receptor</keyword>
<dbReference type="AlphaFoldDB" id="A0A452RA49"/>
<evidence type="ECO:0000259" key="11">
    <source>
        <dbReference type="PROSITE" id="PS50262"/>
    </source>
</evidence>
<evidence type="ECO:0000256" key="5">
    <source>
        <dbReference type="ARBA" id="ARBA00022989"/>
    </source>
</evidence>
<feature type="transmembrane region" description="Helical" evidence="10">
    <location>
        <begin position="57"/>
        <end position="75"/>
    </location>
</feature>
<dbReference type="Ensembl" id="ENSUAMT00000017365.1">
    <property type="protein sequence ID" value="ENSUAMP00000015495.1"/>
    <property type="gene ID" value="ENSUAMG00000012403.1"/>
</dbReference>
<dbReference type="SUPFAM" id="SSF81321">
    <property type="entry name" value="Family A G protein-coupled receptor-like"/>
    <property type="match status" value="1"/>
</dbReference>
<name>A0A452RA49_URSAM</name>
<evidence type="ECO:0000313" key="12">
    <source>
        <dbReference type="Ensembl" id="ENSUAMP00000015495.1"/>
    </source>
</evidence>
<reference evidence="12" key="3">
    <citation type="submission" date="2025-09" db="UniProtKB">
        <authorList>
            <consortium name="Ensembl"/>
        </authorList>
    </citation>
    <scope>IDENTIFICATION</scope>
</reference>
<sequence>YIVEGTFVFVSFSTLSSELRGLPFLPFLTIYLVTLMGNVLIILATTADSVLQNPMYFFLRNLSFLEIGLSLVIVPKMLGTLIIQDTTISFLGCGTQLYFFSSLGLLSAVSWPQWHMTTTWPSATLCATQSL</sequence>
<dbReference type="STRING" id="9643.ENSUAMP00000015495"/>
<evidence type="ECO:0000256" key="3">
    <source>
        <dbReference type="ARBA" id="ARBA00022692"/>
    </source>
</evidence>
<keyword evidence="4" id="KW-0716">Sensory transduction</keyword>
<keyword evidence="13" id="KW-1185">Reference proteome</keyword>
<keyword evidence="9" id="KW-0807">Transducer</keyword>
<dbReference type="Pfam" id="PF13853">
    <property type="entry name" value="7tm_4"/>
    <property type="match status" value="1"/>
</dbReference>
<evidence type="ECO:0000256" key="7">
    <source>
        <dbReference type="ARBA" id="ARBA00023136"/>
    </source>
</evidence>
<dbReference type="Proteomes" id="UP000291022">
    <property type="component" value="Unassembled WGS sequence"/>
</dbReference>
<keyword evidence="5 10" id="KW-1133">Transmembrane helix</keyword>
<keyword evidence="4" id="KW-0552">Olfaction</keyword>
<evidence type="ECO:0000256" key="6">
    <source>
        <dbReference type="ARBA" id="ARBA00023040"/>
    </source>
</evidence>
<dbReference type="OMA" id="DSWPMIT"/>
<dbReference type="InterPro" id="IPR000725">
    <property type="entry name" value="Olfact_rcpt"/>
</dbReference>
<feature type="domain" description="G-protein coupled receptors family 1 profile" evidence="11">
    <location>
        <begin position="37"/>
        <end position="93"/>
    </location>
</feature>